<dbReference type="CDD" id="cd00161">
    <property type="entry name" value="beta-trefoil_Ricin-like"/>
    <property type="match status" value="1"/>
</dbReference>
<dbReference type="GeneID" id="25906638"/>
<reference evidence="3 4" key="1">
    <citation type="submission" date="2011-02" db="EMBL/GenBank/DDBJ databases">
        <title>The Genome Sequence of Sphaeroforma arctica JP610.</title>
        <authorList>
            <consortium name="The Broad Institute Genome Sequencing Platform"/>
            <person name="Russ C."/>
            <person name="Cuomo C."/>
            <person name="Young S.K."/>
            <person name="Zeng Q."/>
            <person name="Gargeya S."/>
            <person name="Alvarado L."/>
            <person name="Berlin A."/>
            <person name="Chapman S.B."/>
            <person name="Chen Z."/>
            <person name="Freedman E."/>
            <person name="Gellesch M."/>
            <person name="Goldberg J."/>
            <person name="Griggs A."/>
            <person name="Gujja S."/>
            <person name="Heilman E."/>
            <person name="Heiman D."/>
            <person name="Howarth C."/>
            <person name="Mehta T."/>
            <person name="Neiman D."/>
            <person name="Pearson M."/>
            <person name="Roberts A."/>
            <person name="Saif S."/>
            <person name="Shea T."/>
            <person name="Shenoy N."/>
            <person name="Sisk P."/>
            <person name="Stolte C."/>
            <person name="Sykes S."/>
            <person name="White J."/>
            <person name="Yandava C."/>
            <person name="Burger G."/>
            <person name="Gray M.W."/>
            <person name="Holland P.W.H."/>
            <person name="King N."/>
            <person name="Lang F.B.F."/>
            <person name="Roger A.J."/>
            <person name="Ruiz-Trillo I."/>
            <person name="Haas B."/>
            <person name="Nusbaum C."/>
            <person name="Birren B."/>
        </authorList>
    </citation>
    <scope>NUCLEOTIDE SEQUENCE [LARGE SCALE GENOMIC DNA]</scope>
    <source>
        <strain evidence="3 4">JP610</strain>
    </source>
</reference>
<dbReference type="InterPro" id="IPR000772">
    <property type="entry name" value="Ricin_B_lectin"/>
</dbReference>
<feature type="domain" description="Ricin B lectin" evidence="2">
    <location>
        <begin position="54"/>
        <end position="188"/>
    </location>
</feature>
<keyword evidence="1" id="KW-0732">Signal</keyword>
<dbReference type="AlphaFoldDB" id="A0A0L0FY33"/>
<dbReference type="SMART" id="SM00458">
    <property type="entry name" value="RICIN"/>
    <property type="match status" value="1"/>
</dbReference>
<keyword evidence="4" id="KW-1185">Reference proteome</keyword>
<organism evidence="3 4">
    <name type="scientific">Sphaeroforma arctica JP610</name>
    <dbReference type="NCBI Taxonomy" id="667725"/>
    <lineage>
        <taxon>Eukaryota</taxon>
        <taxon>Ichthyosporea</taxon>
        <taxon>Ichthyophonida</taxon>
        <taxon>Sphaeroforma</taxon>
    </lineage>
</organism>
<evidence type="ECO:0000313" key="4">
    <source>
        <dbReference type="Proteomes" id="UP000054560"/>
    </source>
</evidence>
<evidence type="ECO:0000256" key="1">
    <source>
        <dbReference type="SAM" id="SignalP"/>
    </source>
</evidence>
<name>A0A0L0FY33_9EUKA</name>
<dbReference type="SUPFAM" id="SSF50370">
    <property type="entry name" value="Ricin B-like lectins"/>
    <property type="match status" value="1"/>
</dbReference>
<sequence>MYMVMVQSTSVVSFLVACALLNTSTAAPVHAHINASNDSPLSIERRAVLDGNGNYYSLRNRYHPECLNADLNIKKGVHTGECNTRDTLYVRYMEDDETIRTHHDWCLGMGKTEEPDGTESKNMEVQECNGSEAQKWMAPNYDGQRHLESKSEHLCADVEHQHWKAEVILWNCKSINSYKFLNQQWISFGRMVKDGKADFVVQEMSESTVNGMAKRVA</sequence>
<feature type="chain" id="PRO_5005538889" description="Ricin B lectin domain-containing protein" evidence="1">
    <location>
        <begin position="27"/>
        <end position="217"/>
    </location>
</feature>
<dbReference type="InterPro" id="IPR035992">
    <property type="entry name" value="Ricin_B-like_lectins"/>
</dbReference>
<protein>
    <recommendedName>
        <fullName evidence="2">Ricin B lectin domain-containing protein</fullName>
    </recommendedName>
</protein>
<evidence type="ECO:0000313" key="3">
    <source>
        <dbReference type="EMBL" id="KNC81544.1"/>
    </source>
</evidence>
<dbReference type="Proteomes" id="UP000054560">
    <property type="component" value="Unassembled WGS sequence"/>
</dbReference>
<gene>
    <name evidence="3" type="ORF">SARC_06134</name>
</gene>
<evidence type="ECO:0000259" key="2">
    <source>
        <dbReference type="SMART" id="SM00458"/>
    </source>
</evidence>
<dbReference type="PROSITE" id="PS50231">
    <property type="entry name" value="RICIN_B_LECTIN"/>
    <property type="match status" value="1"/>
</dbReference>
<accession>A0A0L0FY33</accession>
<proteinExistence type="predicted"/>
<dbReference type="RefSeq" id="XP_014155446.1">
    <property type="nucleotide sequence ID" value="XM_014299971.1"/>
</dbReference>
<dbReference type="Pfam" id="PF00652">
    <property type="entry name" value="Ricin_B_lectin"/>
    <property type="match status" value="1"/>
</dbReference>
<feature type="signal peptide" evidence="1">
    <location>
        <begin position="1"/>
        <end position="26"/>
    </location>
</feature>
<dbReference type="Gene3D" id="2.80.10.50">
    <property type="match status" value="1"/>
</dbReference>
<dbReference type="EMBL" id="KQ242022">
    <property type="protein sequence ID" value="KNC81544.1"/>
    <property type="molecule type" value="Genomic_DNA"/>
</dbReference>